<proteinExistence type="predicted"/>
<keyword evidence="2" id="KW-0732">Signal</keyword>
<accession>A0A6L5QD48</accession>
<reference evidence="3 4" key="1">
    <citation type="submission" date="2019-11" db="EMBL/GenBank/DDBJ databases">
        <title>Novel species isolated from a subtropical stream in China.</title>
        <authorList>
            <person name="Lu H."/>
        </authorList>
    </citation>
    <scope>NUCLEOTIDE SEQUENCE [LARGE SCALE GENOMIC DNA]</scope>
    <source>
        <strain evidence="3 4">FT25W</strain>
    </source>
</reference>
<dbReference type="SUPFAM" id="SSF49478">
    <property type="entry name" value="Cna protein B-type domain"/>
    <property type="match status" value="1"/>
</dbReference>
<evidence type="ECO:0000313" key="3">
    <source>
        <dbReference type="EMBL" id="MRX07665.1"/>
    </source>
</evidence>
<comment type="caution">
    <text evidence="3">The sequence shown here is derived from an EMBL/GenBank/DDBJ whole genome shotgun (WGS) entry which is preliminary data.</text>
</comment>
<protein>
    <recommendedName>
        <fullName evidence="5">Carboxypeptidase regulatory-like domain-containing protein</fullName>
    </recommendedName>
</protein>
<dbReference type="RefSeq" id="WP_154363355.1">
    <property type="nucleotide sequence ID" value="NZ_WKJM01000004.1"/>
</dbReference>
<sequence>MRKLLTAVLLALTTPLMAAEATGGIAGAADAGAQIVVTNLGSGEIIGIMAKDDGTYRAEGLKPGRYRIVETGPHHAPREVGVNAGKESQVDLAARK</sequence>
<name>A0A6L5QD48_9BURK</name>
<evidence type="ECO:0000256" key="1">
    <source>
        <dbReference type="SAM" id="MobiDB-lite"/>
    </source>
</evidence>
<feature type="region of interest" description="Disordered" evidence="1">
    <location>
        <begin position="76"/>
        <end position="96"/>
    </location>
</feature>
<keyword evidence="4" id="KW-1185">Reference proteome</keyword>
<evidence type="ECO:0000256" key="2">
    <source>
        <dbReference type="SAM" id="SignalP"/>
    </source>
</evidence>
<dbReference type="Proteomes" id="UP000481037">
    <property type="component" value="Unassembled WGS sequence"/>
</dbReference>
<dbReference type="AlphaFoldDB" id="A0A6L5QD48"/>
<organism evidence="3 4">
    <name type="scientific">Duganella alba</name>
    <dbReference type="NCBI Taxonomy" id="2666081"/>
    <lineage>
        <taxon>Bacteria</taxon>
        <taxon>Pseudomonadati</taxon>
        <taxon>Pseudomonadota</taxon>
        <taxon>Betaproteobacteria</taxon>
        <taxon>Burkholderiales</taxon>
        <taxon>Oxalobacteraceae</taxon>
        <taxon>Telluria group</taxon>
        <taxon>Duganella</taxon>
    </lineage>
</organism>
<dbReference type="EMBL" id="WKJM01000004">
    <property type="protein sequence ID" value="MRX07665.1"/>
    <property type="molecule type" value="Genomic_DNA"/>
</dbReference>
<feature type="chain" id="PRO_5026713667" description="Carboxypeptidase regulatory-like domain-containing protein" evidence="2">
    <location>
        <begin position="19"/>
        <end position="96"/>
    </location>
</feature>
<dbReference type="Gene3D" id="2.60.40.1120">
    <property type="entry name" value="Carboxypeptidase-like, regulatory domain"/>
    <property type="match status" value="1"/>
</dbReference>
<dbReference type="Pfam" id="PF13620">
    <property type="entry name" value="CarboxypepD_reg"/>
    <property type="match status" value="1"/>
</dbReference>
<gene>
    <name evidence="3" type="ORF">GJ697_07470</name>
</gene>
<evidence type="ECO:0000313" key="4">
    <source>
        <dbReference type="Proteomes" id="UP000481037"/>
    </source>
</evidence>
<feature type="signal peptide" evidence="2">
    <location>
        <begin position="1"/>
        <end position="18"/>
    </location>
</feature>
<evidence type="ECO:0008006" key="5">
    <source>
        <dbReference type="Google" id="ProtNLM"/>
    </source>
</evidence>